<dbReference type="PROSITE" id="PS00514">
    <property type="entry name" value="FIBRINOGEN_C_1"/>
    <property type="match status" value="1"/>
</dbReference>
<dbReference type="GO" id="GO:0030246">
    <property type="term" value="F:carbohydrate binding"/>
    <property type="evidence" value="ECO:0007669"/>
    <property type="project" value="UniProtKB-ARBA"/>
</dbReference>
<gene>
    <name evidence="5" type="ORF">X975_12891</name>
</gene>
<dbReference type="Proteomes" id="UP000054359">
    <property type="component" value="Unassembled WGS sequence"/>
</dbReference>
<dbReference type="AlphaFoldDB" id="A0A087UZR3"/>
<dbReference type="NCBIfam" id="NF040941">
    <property type="entry name" value="GGGWT_bact"/>
    <property type="match status" value="1"/>
</dbReference>
<feature type="domain" description="Fibrinogen C-terminal" evidence="4">
    <location>
        <begin position="64"/>
        <end position="286"/>
    </location>
</feature>
<accession>A0A087UZR3</accession>
<dbReference type="InterPro" id="IPR014716">
    <property type="entry name" value="Fibrinogen_a/b/g_C_1"/>
</dbReference>
<evidence type="ECO:0000313" key="6">
    <source>
        <dbReference type="Proteomes" id="UP000054359"/>
    </source>
</evidence>
<evidence type="ECO:0000256" key="2">
    <source>
        <dbReference type="ARBA" id="ARBA00023157"/>
    </source>
</evidence>
<feature type="non-terminal residue" evidence="5">
    <location>
        <position position="286"/>
    </location>
</feature>
<name>A0A087UZR3_STEMI</name>
<dbReference type="PANTHER" id="PTHR19143">
    <property type="entry name" value="FIBRINOGEN/TENASCIN/ANGIOPOEITIN"/>
    <property type="match status" value="1"/>
</dbReference>
<sequence length="286" mass="32689">MNLSKYSEERVTWLCKILLVISTSCSIPSSCLGNNDVLSVGNLPDNMLLGCAKKQTNVKGSNSECSLEKPMDCAEIMEMYNSTRSGAFHIYPRSRVSKGLMQVYCDMEDDGGGWTVLQRRGDFDSAEDYFFRDWLNYKNGFGDLQKDFWIGNDAIFALTNQRLNLVKFVLTDWESNTTYATYDKFWIDDEEHNYTLHAQGYRGTAGDSFSKKNGMAFTTKDRDNDNYPKNCAVACKGAWWYTGCHASNLNGYYLKGPHETHADGVNWRDFRGYKYSLKDTIIKIRP</sequence>
<dbReference type="FunFam" id="3.90.215.10:FF:000001">
    <property type="entry name" value="Tenascin isoform 1"/>
    <property type="match status" value="1"/>
</dbReference>
<dbReference type="InterPro" id="IPR050373">
    <property type="entry name" value="Fibrinogen_C-term_domain"/>
</dbReference>
<dbReference type="CDD" id="cd00087">
    <property type="entry name" value="FReD"/>
    <property type="match status" value="1"/>
</dbReference>
<dbReference type="InterPro" id="IPR036056">
    <property type="entry name" value="Fibrinogen-like_C"/>
</dbReference>
<dbReference type="InterPro" id="IPR020837">
    <property type="entry name" value="Fibrinogen_CS"/>
</dbReference>
<dbReference type="Pfam" id="PF00147">
    <property type="entry name" value="Fibrinogen_C"/>
    <property type="match status" value="1"/>
</dbReference>
<reference evidence="5 6" key="1">
    <citation type="submission" date="2013-11" db="EMBL/GenBank/DDBJ databases">
        <title>Genome sequencing of Stegodyphus mimosarum.</title>
        <authorList>
            <person name="Bechsgaard J."/>
        </authorList>
    </citation>
    <scope>NUCLEOTIDE SEQUENCE [LARGE SCALE GENOMIC DNA]</scope>
</reference>
<keyword evidence="1" id="KW-0106">Calcium</keyword>
<dbReference type="InterPro" id="IPR002181">
    <property type="entry name" value="Fibrinogen_a/b/g_C_dom"/>
</dbReference>
<dbReference type="PROSITE" id="PS51406">
    <property type="entry name" value="FIBRINOGEN_C_2"/>
    <property type="match status" value="1"/>
</dbReference>
<evidence type="ECO:0000313" key="5">
    <source>
        <dbReference type="EMBL" id="KFM82852.1"/>
    </source>
</evidence>
<proteinExistence type="predicted"/>
<dbReference type="GO" id="GO:0098609">
    <property type="term" value="P:cell-cell adhesion"/>
    <property type="evidence" value="ECO:0007669"/>
    <property type="project" value="UniProtKB-ARBA"/>
</dbReference>
<protein>
    <submittedName>
        <fullName evidence="5">Techylectin-5A</fullName>
    </submittedName>
</protein>
<evidence type="ECO:0000256" key="1">
    <source>
        <dbReference type="ARBA" id="ARBA00022837"/>
    </source>
</evidence>
<dbReference type="OMA" id="HEINCAH"/>
<keyword evidence="2" id="KW-1015">Disulfide bond</keyword>
<dbReference type="Gene3D" id="3.90.215.10">
    <property type="entry name" value="Gamma Fibrinogen, chain A, domain 1"/>
    <property type="match status" value="1"/>
</dbReference>
<comment type="function">
    <text evidence="3">Lectin involved in innate immunity. Agglutinates all types of human erythrocytes, Gram-positive and Gram-negative bacteria. Has a stronger agglutinating activity towards Gram-negative bacteria than towards Gram-positive bacteria. Specifically recognizes acetyl group-containing substances on agglutinated cells. The hemagglutinating activity was inhibited by EDTA, acetyl group-containing mono- and disaccharides, N-acetyl derivatives of amino acids, other acetyl group-containing substances, propionamide and benzamide. Enhances the antimicrobial activity of big defensin against Gram-positive bacteria but not against Gram-negative bacteria.</text>
</comment>
<dbReference type="OrthoDB" id="6145874at2759"/>
<organism evidence="5 6">
    <name type="scientific">Stegodyphus mimosarum</name>
    <name type="common">African social velvet spider</name>
    <dbReference type="NCBI Taxonomy" id="407821"/>
    <lineage>
        <taxon>Eukaryota</taxon>
        <taxon>Metazoa</taxon>
        <taxon>Ecdysozoa</taxon>
        <taxon>Arthropoda</taxon>
        <taxon>Chelicerata</taxon>
        <taxon>Arachnida</taxon>
        <taxon>Araneae</taxon>
        <taxon>Araneomorphae</taxon>
        <taxon>Entelegynae</taxon>
        <taxon>Eresoidea</taxon>
        <taxon>Eresidae</taxon>
        <taxon>Stegodyphus</taxon>
    </lineage>
</organism>
<dbReference type="STRING" id="407821.A0A087UZR3"/>
<dbReference type="SUPFAM" id="SSF56496">
    <property type="entry name" value="Fibrinogen C-terminal domain-like"/>
    <property type="match status" value="1"/>
</dbReference>
<dbReference type="GO" id="GO:0005615">
    <property type="term" value="C:extracellular space"/>
    <property type="evidence" value="ECO:0007669"/>
    <property type="project" value="TreeGrafter"/>
</dbReference>
<dbReference type="SMART" id="SM00186">
    <property type="entry name" value="FBG"/>
    <property type="match status" value="1"/>
</dbReference>
<evidence type="ECO:0000259" key="4">
    <source>
        <dbReference type="PROSITE" id="PS51406"/>
    </source>
</evidence>
<keyword evidence="6" id="KW-1185">Reference proteome</keyword>
<dbReference type="EMBL" id="KK122506">
    <property type="protein sequence ID" value="KFM82852.1"/>
    <property type="molecule type" value="Genomic_DNA"/>
</dbReference>
<evidence type="ECO:0000256" key="3">
    <source>
        <dbReference type="ARBA" id="ARBA00053344"/>
    </source>
</evidence>
<dbReference type="PANTHER" id="PTHR19143:SF458">
    <property type="entry name" value="FIBRINOGEN C-TERMINAL DOMAIN-CONTAINING PROTEIN-RELATED"/>
    <property type="match status" value="1"/>
</dbReference>